<sequence>MESHASDEKELPPYQLSPSAVVVTRGPTWFRTSAIACSDWFSDSDDGFCDVAFMSYEFITIFSLQLAAQHEERGYFLKFQQQFKAHEENISAITSCSPRGTKHVCRHFISCGSDGFIKVWKNSGGLWVLDEKVLLKQGIIPNALAAVTLDDTLHILSGSTSGHIIVLSISGRKSTNLPLIKKFEKDSVSSCCWGNSDDDANCLLALVGFKSGIVCGYTYKQPSLSSESSLTPILRVSAHDYDLCSMSLICLDNGESSLITCGRDSTVKVLPFAFWQLYTMRIFRLTI</sequence>
<organism evidence="1 2">
    <name type="scientific">Dibothriocephalus latus</name>
    <name type="common">Fish tapeworm</name>
    <name type="synonym">Diphyllobothrium latum</name>
    <dbReference type="NCBI Taxonomy" id="60516"/>
    <lineage>
        <taxon>Eukaryota</taxon>
        <taxon>Metazoa</taxon>
        <taxon>Spiralia</taxon>
        <taxon>Lophotrochozoa</taxon>
        <taxon>Platyhelminthes</taxon>
        <taxon>Cestoda</taxon>
        <taxon>Eucestoda</taxon>
        <taxon>Diphyllobothriidea</taxon>
        <taxon>Diphyllobothriidae</taxon>
        <taxon>Dibothriocephalus</taxon>
    </lineage>
</organism>
<dbReference type="Pfam" id="PF00400">
    <property type="entry name" value="WD40"/>
    <property type="match status" value="1"/>
</dbReference>
<dbReference type="InterPro" id="IPR015943">
    <property type="entry name" value="WD40/YVTN_repeat-like_dom_sf"/>
</dbReference>
<dbReference type="Gene3D" id="2.130.10.10">
    <property type="entry name" value="YVTN repeat-like/Quinoprotein amine dehydrogenase"/>
    <property type="match status" value="1"/>
</dbReference>
<dbReference type="SUPFAM" id="SSF50978">
    <property type="entry name" value="WD40 repeat-like"/>
    <property type="match status" value="1"/>
</dbReference>
<accession>A0A3P7LJ05</accession>
<protein>
    <submittedName>
        <fullName evidence="1">Uncharacterized protein</fullName>
    </submittedName>
</protein>
<evidence type="ECO:0000313" key="2">
    <source>
        <dbReference type="Proteomes" id="UP000281553"/>
    </source>
</evidence>
<keyword evidence="2" id="KW-1185">Reference proteome</keyword>
<reference evidence="1 2" key="1">
    <citation type="submission" date="2018-11" db="EMBL/GenBank/DDBJ databases">
        <authorList>
            <consortium name="Pathogen Informatics"/>
        </authorList>
    </citation>
    <scope>NUCLEOTIDE SEQUENCE [LARGE SCALE GENOMIC DNA]</scope>
</reference>
<name>A0A3P7LJ05_DIBLA</name>
<gene>
    <name evidence="1" type="ORF">DILT_LOCUS6524</name>
</gene>
<dbReference type="InterPro" id="IPR036322">
    <property type="entry name" value="WD40_repeat_dom_sf"/>
</dbReference>
<evidence type="ECO:0000313" key="1">
    <source>
        <dbReference type="EMBL" id="VDN10693.1"/>
    </source>
</evidence>
<dbReference type="EMBL" id="UYRU01049735">
    <property type="protein sequence ID" value="VDN10693.1"/>
    <property type="molecule type" value="Genomic_DNA"/>
</dbReference>
<dbReference type="AlphaFoldDB" id="A0A3P7LJ05"/>
<proteinExistence type="predicted"/>
<dbReference type="InterPro" id="IPR001680">
    <property type="entry name" value="WD40_rpt"/>
</dbReference>
<dbReference type="SMART" id="SM00320">
    <property type="entry name" value="WD40"/>
    <property type="match status" value="2"/>
</dbReference>
<dbReference type="Proteomes" id="UP000281553">
    <property type="component" value="Unassembled WGS sequence"/>
</dbReference>